<keyword evidence="1" id="KW-1133">Transmembrane helix</keyword>
<evidence type="ECO:0000256" key="1">
    <source>
        <dbReference type="SAM" id="Phobius"/>
    </source>
</evidence>
<proteinExistence type="predicted"/>
<feature type="transmembrane region" description="Helical" evidence="1">
    <location>
        <begin position="42"/>
        <end position="61"/>
    </location>
</feature>
<evidence type="ECO:0008006" key="4">
    <source>
        <dbReference type="Google" id="ProtNLM"/>
    </source>
</evidence>
<sequence length="182" mass="20165">MEHDPDVYEARYGFSWKDFLAFLGCLAFVLVAILASSEDFPLWLRLLCGGFSGFGCVVLPARMMSRKLPLRVDWEGITLGSEFLRPSSGAVLVPWGEIEAVVLWAWGSKYAQIGYIGLDRRAGAPALPGGPDAMTRAMLTSGGIPRNLVESSRPINGWRLDVDRMLALIERYGEHVTVVDYR</sequence>
<evidence type="ECO:0000313" key="3">
    <source>
        <dbReference type="Proteomes" id="UP000616724"/>
    </source>
</evidence>
<keyword evidence="1" id="KW-0812">Transmembrane</keyword>
<evidence type="ECO:0000313" key="2">
    <source>
        <dbReference type="EMBL" id="GIH78356.1"/>
    </source>
</evidence>
<protein>
    <recommendedName>
        <fullName evidence="4">PH domain-containing protein</fullName>
    </recommendedName>
</protein>
<accession>A0A8J3RKT9</accession>
<feature type="transmembrane region" description="Helical" evidence="1">
    <location>
        <begin position="19"/>
        <end position="36"/>
    </location>
</feature>
<name>A0A8J3RKT9_9ACTN</name>
<dbReference type="Proteomes" id="UP000616724">
    <property type="component" value="Unassembled WGS sequence"/>
</dbReference>
<gene>
    <name evidence="2" type="ORF">Plo01_47850</name>
</gene>
<comment type="caution">
    <text evidence="2">The sequence shown here is derived from an EMBL/GenBank/DDBJ whole genome shotgun (WGS) entry which is preliminary data.</text>
</comment>
<keyword evidence="3" id="KW-1185">Reference proteome</keyword>
<dbReference type="AlphaFoldDB" id="A0A8J3RKT9"/>
<keyword evidence="1" id="KW-0472">Membrane</keyword>
<organism evidence="2 3">
    <name type="scientific">Planobispora longispora</name>
    <dbReference type="NCBI Taxonomy" id="28887"/>
    <lineage>
        <taxon>Bacteria</taxon>
        <taxon>Bacillati</taxon>
        <taxon>Actinomycetota</taxon>
        <taxon>Actinomycetes</taxon>
        <taxon>Streptosporangiales</taxon>
        <taxon>Streptosporangiaceae</taxon>
        <taxon>Planobispora</taxon>
    </lineage>
</organism>
<dbReference type="EMBL" id="BOOH01000039">
    <property type="protein sequence ID" value="GIH78356.1"/>
    <property type="molecule type" value="Genomic_DNA"/>
</dbReference>
<reference evidence="2 3" key="1">
    <citation type="submission" date="2021-01" db="EMBL/GenBank/DDBJ databases">
        <title>Whole genome shotgun sequence of Planobispora longispora NBRC 13918.</title>
        <authorList>
            <person name="Komaki H."/>
            <person name="Tamura T."/>
        </authorList>
    </citation>
    <scope>NUCLEOTIDE SEQUENCE [LARGE SCALE GENOMIC DNA]</scope>
    <source>
        <strain evidence="2 3">NBRC 13918</strain>
    </source>
</reference>